<dbReference type="Proteomes" id="UP000193040">
    <property type="component" value="Unassembled WGS sequence"/>
</dbReference>
<feature type="transmembrane region" description="Helical" evidence="5">
    <location>
        <begin position="308"/>
        <end position="330"/>
    </location>
</feature>
<keyword evidence="2 5" id="KW-0812">Transmembrane</keyword>
<keyword evidence="4 5" id="KW-0472">Membrane</keyword>
<dbReference type="PROSITE" id="PS50850">
    <property type="entry name" value="MFS"/>
    <property type="match status" value="1"/>
</dbReference>
<dbReference type="InterPro" id="IPR020846">
    <property type="entry name" value="MFS_dom"/>
</dbReference>
<evidence type="ECO:0000256" key="2">
    <source>
        <dbReference type="ARBA" id="ARBA00022692"/>
    </source>
</evidence>
<evidence type="ECO:0000313" key="7">
    <source>
        <dbReference type="EMBL" id="ORJ58146.1"/>
    </source>
</evidence>
<evidence type="ECO:0000256" key="5">
    <source>
        <dbReference type="SAM" id="Phobius"/>
    </source>
</evidence>
<comment type="caution">
    <text evidence="7">The sequence shown here is derived from an EMBL/GenBank/DDBJ whole genome shotgun (WGS) entry which is preliminary data.</text>
</comment>
<feature type="transmembrane region" description="Helical" evidence="5">
    <location>
        <begin position="248"/>
        <end position="267"/>
    </location>
</feature>
<accession>A0A1X0XZ39</accession>
<dbReference type="AlphaFoldDB" id="A0A1X0XZ39"/>
<sequence>MGVGRFAYTPLLPIMIDAAGLTHAQGAFVATANYVGYLGGAVLLTVRPQWSTLRGHRYLAVCLVVSELGMAVTTSVPLWSILRFIAGLASAGIFVACVQNVSRLNIGRGASALATGVAFAGVGIGIALTGVVVLVFNGALSWRGLWLSLAGITAVLVVPLVFRSCPTGPAVESRWNKRDVHDPTRQLRWALLIAVYFLEGVGYIIVGTFLVVAVADKGSSAAGPVVWIVVGVAAAPATLVWTAAARRIGAATALLIALVAQAVGTFVPTISTAIPAAILAAILFGATFMGITALAIRLGTDICGPAAAAPLTAMYGLGQIVGPVGVAPLLGSAGYFRAFEVATCVLVTGAILTWVLFGVHRNQTRRHRRPIPRELSVVAPPKELWRDECERLH</sequence>
<feature type="transmembrane region" description="Helical" evidence="5">
    <location>
        <begin position="273"/>
        <end position="296"/>
    </location>
</feature>
<feature type="transmembrane region" description="Helical" evidence="5">
    <location>
        <begin position="221"/>
        <end position="241"/>
    </location>
</feature>
<feature type="transmembrane region" description="Helical" evidence="5">
    <location>
        <begin position="84"/>
        <end position="101"/>
    </location>
</feature>
<dbReference type="PANTHER" id="PTHR23537:SF1">
    <property type="entry name" value="SUGAR TRANSPORTER"/>
    <property type="match status" value="1"/>
</dbReference>
<dbReference type="SUPFAM" id="SSF103473">
    <property type="entry name" value="MFS general substrate transporter"/>
    <property type="match status" value="1"/>
</dbReference>
<feature type="domain" description="Major facilitator superfamily (MFS) profile" evidence="6">
    <location>
        <begin position="1"/>
        <end position="361"/>
    </location>
</feature>
<evidence type="ECO:0000313" key="8">
    <source>
        <dbReference type="Proteomes" id="UP000193040"/>
    </source>
</evidence>
<feature type="transmembrane region" description="Helical" evidence="5">
    <location>
        <begin position="145"/>
        <end position="166"/>
    </location>
</feature>
<evidence type="ECO:0000256" key="1">
    <source>
        <dbReference type="ARBA" id="ARBA00004651"/>
    </source>
</evidence>
<organism evidence="7 8">
    <name type="scientific">Mycobacterium simiae</name>
    <name type="common">Mycobacterium habana</name>
    <dbReference type="NCBI Taxonomy" id="1784"/>
    <lineage>
        <taxon>Bacteria</taxon>
        <taxon>Bacillati</taxon>
        <taxon>Actinomycetota</taxon>
        <taxon>Actinomycetes</taxon>
        <taxon>Mycobacteriales</taxon>
        <taxon>Mycobacteriaceae</taxon>
        <taxon>Mycobacterium</taxon>
        <taxon>Mycobacterium simiae complex</taxon>
    </lineage>
</organism>
<reference evidence="7 8" key="1">
    <citation type="submission" date="2017-03" db="EMBL/GenBank/DDBJ databases">
        <title>Genomic insights into Mycobacterium simiae human colonization.</title>
        <authorList>
            <person name="Steffani J.L."/>
            <person name="Brunck M.E."/>
            <person name="Cruz E."/>
            <person name="Montiel R."/>
            <person name="Barona F."/>
        </authorList>
    </citation>
    <scope>NUCLEOTIDE SEQUENCE [LARGE SCALE GENOMIC DNA]</scope>
    <source>
        <strain evidence="7 8">MsiGto</strain>
    </source>
</reference>
<feature type="transmembrane region" description="Helical" evidence="5">
    <location>
        <begin position="58"/>
        <end position="78"/>
    </location>
</feature>
<dbReference type="InterPro" id="IPR010645">
    <property type="entry name" value="MFS_4"/>
</dbReference>
<dbReference type="InterPro" id="IPR036259">
    <property type="entry name" value="MFS_trans_sf"/>
</dbReference>
<keyword evidence="8" id="KW-1185">Reference proteome</keyword>
<comment type="subcellular location">
    <subcellularLocation>
        <location evidence="1">Cell membrane</location>
        <topology evidence="1">Multi-pass membrane protein</topology>
    </subcellularLocation>
</comment>
<evidence type="ECO:0000256" key="4">
    <source>
        <dbReference type="ARBA" id="ARBA00023136"/>
    </source>
</evidence>
<dbReference type="EMBL" id="MZZM01000025">
    <property type="protein sequence ID" value="ORJ58146.1"/>
    <property type="molecule type" value="Genomic_DNA"/>
</dbReference>
<dbReference type="Gene3D" id="1.20.1250.20">
    <property type="entry name" value="MFS general substrate transporter like domains"/>
    <property type="match status" value="2"/>
</dbReference>
<feature type="transmembrane region" description="Helical" evidence="5">
    <location>
        <begin position="336"/>
        <end position="359"/>
    </location>
</feature>
<feature type="transmembrane region" description="Helical" evidence="5">
    <location>
        <begin position="113"/>
        <end position="139"/>
    </location>
</feature>
<protein>
    <recommendedName>
        <fullName evidence="6">Major facilitator superfamily (MFS) profile domain-containing protein</fullName>
    </recommendedName>
</protein>
<dbReference type="GO" id="GO:0022857">
    <property type="term" value="F:transmembrane transporter activity"/>
    <property type="evidence" value="ECO:0007669"/>
    <property type="project" value="InterPro"/>
</dbReference>
<gene>
    <name evidence="7" type="ORF">B5M45_19615</name>
</gene>
<keyword evidence="3 5" id="KW-1133">Transmembrane helix</keyword>
<dbReference type="Pfam" id="PF06779">
    <property type="entry name" value="MFS_4"/>
    <property type="match status" value="1"/>
</dbReference>
<dbReference type="PANTHER" id="PTHR23537">
    <property type="match status" value="1"/>
</dbReference>
<name>A0A1X0XZ39_MYCSI</name>
<proteinExistence type="predicted"/>
<evidence type="ECO:0000259" key="6">
    <source>
        <dbReference type="PROSITE" id="PS50850"/>
    </source>
</evidence>
<feature type="transmembrane region" description="Helical" evidence="5">
    <location>
        <begin position="187"/>
        <end position="215"/>
    </location>
</feature>
<feature type="transmembrane region" description="Helical" evidence="5">
    <location>
        <begin position="27"/>
        <end position="46"/>
    </location>
</feature>
<evidence type="ECO:0000256" key="3">
    <source>
        <dbReference type="ARBA" id="ARBA00022989"/>
    </source>
</evidence>
<dbReference type="GO" id="GO:0005886">
    <property type="term" value="C:plasma membrane"/>
    <property type="evidence" value="ECO:0007669"/>
    <property type="project" value="UniProtKB-SubCell"/>
</dbReference>